<reference evidence="3" key="1">
    <citation type="submission" date="2018-08" db="EMBL/GenBank/DDBJ databases">
        <authorList>
            <person name="Rossello M."/>
        </authorList>
    </citation>
    <scope>NUCLEOTIDE SEQUENCE [LARGE SCALE GENOMIC DNA]</scope>
    <source>
        <strain evidence="3">cv. Chinese Spring</strain>
    </source>
</reference>
<name>A0A3B5ZP13_WHEAT</name>
<dbReference type="Gramene" id="TraesPARA_EIv1.0_0236050.1">
    <property type="protein sequence ID" value="TraesPARA_EIv1.0_0236050.1.CDS"/>
    <property type="gene ID" value="TraesPARA_EIv1.0_0236050"/>
</dbReference>
<protein>
    <recommendedName>
        <fullName evidence="2">DUF6598 domain-containing protein</fullName>
    </recommendedName>
</protein>
<accession>A0A3B5ZP13</accession>
<dbReference type="PANTHER" id="PTHR33065">
    <property type="entry name" value="OS07G0486400 PROTEIN"/>
    <property type="match status" value="1"/>
</dbReference>
<dbReference type="Gramene" id="TraesJAG1D03G00419490.1">
    <property type="protein sequence ID" value="TraesJAG1D03G00419490.1"/>
    <property type="gene ID" value="TraesJAG1D03G00419490"/>
</dbReference>
<dbReference type="KEGG" id="taes:123180094"/>
<dbReference type="Gramene" id="TraesWEE_scaffold_026697_01G000100.1">
    <property type="protein sequence ID" value="TraesWEE_scaffold_026697_01G000100.1"/>
    <property type="gene ID" value="TraesWEE_scaffold_026697_01G000100"/>
</dbReference>
<dbReference type="Gramene" id="TraesLAC1D03G00422990.1">
    <property type="protein sequence ID" value="TraesLAC1D03G00422990.1"/>
    <property type="gene ID" value="TraesLAC1D03G00422990"/>
</dbReference>
<dbReference type="GeneID" id="123180094"/>
<dbReference type="Gramene" id="TraesMAC1D03G00419610.1">
    <property type="protein sequence ID" value="TraesMAC1D03G00419610.1"/>
    <property type="gene ID" value="TraesMAC1D03G00419610"/>
</dbReference>
<dbReference type="AlphaFoldDB" id="A0A3B5ZP13"/>
<feature type="compositionally biased region" description="Low complexity" evidence="1">
    <location>
        <begin position="50"/>
        <end position="63"/>
    </location>
</feature>
<dbReference type="Gramene" id="TraesCAD_scaffold_030038_01G000100.1">
    <property type="protein sequence ID" value="TraesCAD_scaffold_030038_01G000100.1"/>
    <property type="gene ID" value="TraesCAD_scaffold_030038_01G000100"/>
</dbReference>
<dbReference type="Gramene" id="TraesCS1D03G0103500.1">
    <property type="protein sequence ID" value="TraesCS1D03G0103500.1.CDS"/>
    <property type="gene ID" value="TraesCS1D03G0103500"/>
</dbReference>
<keyword evidence="4" id="KW-1185">Reference proteome</keyword>
<dbReference type="Gramene" id="TraesJUL1D03G00422250.1">
    <property type="protein sequence ID" value="TraesJUL1D03G00422250.1"/>
    <property type="gene ID" value="TraesJUL1D03G00422250"/>
</dbReference>
<dbReference type="Gramene" id="TraesSYM1D03G00425830.1">
    <property type="protein sequence ID" value="TraesSYM1D03G00425830.1"/>
    <property type="gene ID" value="TraesSYM1D03G00425830"/>
</dbReference>
<dbReference type="Gramene" id="TraesNOR1D03G00426320.1">
    <property type="protein sequence ID" value="TraesNOR1D03G00426320.1"/>
    <property type="gene ID" value="TraesNOR1D03G00426320"/>
</dbReference>
<dbReference type="STRING" id="4565.A0A3B5ZP13"/>
<dbReference type="Gramene" id="TraesCS1D02G049200.1">
    <property type="protein sequence ID" value="TraesCS1D02G049200.1"/>
    <property type="gene ID" value="TraesCS1D02G049200"/>
</dbReference>
<proteinExistence type="predicted"/>
<reference evidence="3" key="2">
    <citation type="submission" date="2018-10" db="UniProtKB">
        <authorList>
            <consortium name="EnsemblPlants"/>
        </authorList>
    </citation>
    <scope>IDENTIFICATION</scope>
</reference>
<feature type="region of interest" description="Disordered" evidence="1">
    <location>
        <begin position="25"/>
        <end position="69"/>
    </location>
</feature>
<evidence type="ECO:0000313" key="3">
    <source>
        <dbReference type="EnsemblPlants" id="TraesCS1D02G049200.1"/>
    </source>
</evidence>
<dbReference type="Proteomes" id="UP000019116">
    <property type="component" value="Chromosome 1D"/>
</dbReference>
<gene>
    <name evidence="3" type="primary">LOC123180094</name>
</gene>
<evidence type="ECO:0000256" key="1">
    <source>
        <dbReference type="SAM" id="MobiDB-lite"/>
    </source>
</evidence>
<feature type="domain" description="DUF6598" evidence="2">
    <location>
        <begin position="231"/>
        <end position="471"/>
    </location>
</feature>
<dbReference type="PANTHER" id="PTHR33065:SF111">
    <property type="entry name" value="DUF6598 DOMAIN-CONTAINING PROTEIN"/>
    <property type="match status" value="1"/>
</dbReference>
<dbReference type="InterPro" id="IPR046533">
    <property type="entry name" value="DUF6598"/>
</dbReference>
<evidence type="ECO:0000259" key="2">
    <source>
        <dbReference type="Pfam" id="PF20241"/>
    </source>
</evidence>
<sequence length="480" mass="53387">MAETQAEIDSYIELYWADRMEAFLEEEEAEEEAERRESGSCGEMKKRKTAAGVGSKKAAAAAEDPVEESDIQEGAVESISTAKSNLARTKKILNAKIAKLVGVKSGEGPHYKTKTMTEEDVAAAAMYRAKGEETHRNQDRKGELDAVIKWIATGDPEAIRISDQWMAENVEAMKLEPKDPTDWLDEQAKDYREFWDLHWAGSFGKWEDITLIQPMLYTDGKPPQDVYPIRTLQVFSVQVAAITEELGWPLDVFGIVAARDSLDHNRNIIFGRQRDNCQTIDSENRYLTLTGPTRAVVVVDPVFFEVDLRVKGKTESEDRALSYLVVSCRDSGCRESYMFKRVETSKLSTVELTLADMAESVEATISVRVVDGEWPEGFGGLISARTASISDMEIKLLAFDKLPVAADGTIQLSRCVLSVEADGMLRVSVMAMANCLKDQTVEEDSKAFTAREASRSMRMLEVGSCKLEVTIAWSLVPAMV</sequence>
<dbReference type="RefSeq" id="XP_044447989.1">
    <property type="nucleotide sequence ID" value="XM_044592054.1"/>
</dbReference>
<dbReference type="PaxDb" id="4565-Traes_1AS_0D88BDE99.1"/>
<dbReference type="Pfam" id="PF20241">
    <property type="entry name" value="DUF6598"/>
    <property type="match status" value="1"/>
</dbReference>
<dbReference type="Gramene" id="TraesSTA1D03G00418960.1">
    <property type="protein sequence ID" value="TraesSTA1D03G00418960.1"/>
    <property type="gene ID" value="TraesSTA1D03G00418960"/>
</dbReference>
<organism evidence="3">
    <name type="scientific">Triticum aestivum</name>
    <name type="common">Wheat</name>
    <dbReference type="NCBI Taxonomy" id="4565"/>
    <lineage>
        <taxon>Eukaryota</taxon>
        <taxon>Viridiplantae</taxon>
        <taxon>Streptophyta</taxon>
        <taxon>Embryophyta</taxon>
        <taxon>Tracheophyta</taxon>
        <taxon>Spermatophyta</taxon>
        <taxon>Magnoliopsida</taxon>
        <taxon>Liliopsida</taxon>
        <taxon>Poales</taxon>
        <taxon>Poaceae</taxon>
        <taxon>BOP clade</taxon>
        <taxon>Pooideae</taxon>
        <taxon>Triticodae</taxon>
        <taxon>Triticeae</taxon>
        <taxon>Triticinae</taxon>
        <taxon>Triticum</taxon>
    </lineage>
</organism>
<dbReference type="EnsemblPlants" id="TraesCS1D02G049200.1">
    <property type="protein sequence ID" value="TraesCS1D02G049200.1"/>
    <property type="gene ID" value="TraesCS1D02G049200"/>
</dbReference>
<evidence type="ECO:0000313" key="4">
    <source>
        <dbReference type="Proteomes" id="UP000019116"/>
    </source>
</evidence>
<dbReference type="Gramene" id="TraesCLE_scaffold_081820_01G000100.1">
    <property type="protein sequence ID" value="TraesCLE_scaffold_081820_01G000100.1"/>
    <property type="gene ID" value="TraesCLE_scaffold_081820_01G000100"/>
</dbReference>
<dbReference type="Gramene" id="TraesLDM1D03G00421120.1">
    <property type="protein sequence ID" value="TraesLDM1D03G00421120.1"/>
    <property type="gene ID" value="TraesLDM1D03G00421120"/>
</dbReference>
<dbReference type="OMA" id="SIAFKAR"/>